<dbReference type="PANTHER" id="PTHR14931">
    <property type="entry name" value="GENE 340-RELATED"/>
    <property type="match status" value="1"/>
</dbReference>
<feature type="compositionally biased region" description="Polar residues" evidence="1">
    <location>
        <begin position="1716"/>
        <end position="1736"/>
    </location>
</feature>
<evidence type="ECO:0000313" key="2">
    <source>
        <dbReference type="Proteomes" id="UP001652642"/>
    </source>
</evidence>
<feature type="compositionally biased region" description="Basic and acidic residues" evidence="1">
    <location>
        <begin position="1025"/>
        <end position="1036"/>
    </location>
</feature>
<proteinExistence type="predicted"/>
<dbReference type="GeneID" id="110077621"/>
<feature type="region of interest" description="Disordered" evidence="1">
    <location>
        <begin position="553"/>
        <end position="581"/>
    </location>
</feature>
<feature type="compositionally biased region" description="Low complexity" evidence="1">
    <location>
        <begin position="155"/>
        <end position="170"/>
    </location>
</feature>
<dbReference type="KEGG" id="pvt:110077621"/>
<dbReference type="Pfam" id="PF15090">
    <property type="entry name" value="DUF4553"/>
    <property type="match status" value="1"/>
</dbReference>
<dbReference type="OrthoDB" id="10028342at2759"/>
<feature type="region of interest" description="Disordered" evidence="1">
    <location>
        <begin position="153"/>
        <end position="188"/>
    </location>
</feature>
<feature type="region of interest" description="Disordered" evidence="1">
    <location>
        <begin position="1503"/>
        <end position="1544"/>
    </location>
</feature>
<accession>A0A6J0THK9</accession>
<dbReference type="RefSeq" id="XP_020646535.2">
    <property type="nucleotide sequence ID" value="XM_020790876.2"/>
</dbReference>
<dbReference type="InParanoid" id="A0A6J0THK9"/>
<feature type="region of interest" description="Disordered" evidence="1">
    <location>
        <begin position="387"/>
        <end position="440"/>
    </location>
</feature>
<feature type="compositionally biased region" description="Basic and acidic residues" evidence="1">
    <location>
        <begin position="1055"/>
        <end position="1067"/>
    </location>
</feature>
<feature type="region of interest" description="Disordered" evidence="1">
    <location>
        <begin position="1613"/>
        <end position="1804"/>
    </location>
</feature>
<feature type="region of interest" description="Disordered" evidence="1">
    <location>
        <begin position="1203"/>
        <end position="1237"/>
    </location>
</feature>
<dbReference type="CTD" id="84458"/>
<feature type="compositionally biased region" description="Polar residues" evidence="1">
    <location>
        <begin position="1649"/>
        <end position="1662"/>
    </location>
</feature>
<organism evidence="2 3">
    <name type="scientific">Pogona vitticeps</name>
    <name type="common">central bearded dragon</name>
    <dbReference type="NCBI Taxonomy" id="103695"/>
    <lineage>
        <taxon>Eukaryota</taxon>
        <taxon>Metazoa</taxon>
        <taxon>Chordata</taxon>
        <taxon>Craniata</taxon>
        <taxon>Vertebrata</taxon>
        <taxon>Euteleostomi</taxon>
        <taxon>Lepidosauria</taxon>
        <taxon>Squamata</taxon>
        <taxon>Bifurcata</taxon>
        <taxon>Unidentata</taxon>
        <taxon>Episquamata</taxon>
        <taxon>Toxicofera</taxon>
        <taxon>Iguania</taxon>
        <taxon>Acrodonta</taxon>
        <taxon>Agamidae</taxon>
        <taxon>Amphibolurinae</taxon>
        <taxon>Pogona</taxon>
    </lineage>
</organism>
<keyword evidence="2" id="KW-1185">Reference proteome</keyword>
<feature type="region of interest" description="Disordered" evidence="1">
    <location>
        <begin position="469"/>
        <end position="495"/>
    </location>
</feature>
<sequence length="1804" mass="198113">MASPCGRQECSIERRGFRHQLDSWRHRLLRCVGFESILEGLFGPELLKDLSLFKDFEPEGVSDWSFDENCLFCCLRREKVKEHLVSLDEPALEVGHQVLHRQEQTKIIRFERQAEEFLHAVFYQKDSPRVSDPNIPLVARKIMQRMIRQFAAEYTSKTSSTQDSSSPNSTKNQSLLKASPVASSSAGATAQNPVLSKLLMADQDSPLDLTVRKSQLDPSEQDGVLDLSTKKSPCAGSASLSHSPGCSTAPGNGEDTAEAKAINCLGQPKSPLEKFMVRLCTYHQKHFVRVLNDICTEVQTGCGGQQLPGPENMDVSTCSSSCSQYRTENQELGTSESKLPSCLDPEQSGPHGSLRLLCHALKQAVDLKSTDRRENCSPVVRRDFPEIPNIRANSANPRDSPTQGYLTASNSHHSAKTLEGQTSGSEQETGIKKGEEDKEQVQSRLLLDSVECRGGLQKNPFKVFPEEIRESTFTTSSPRRADKENSFQCSSKSLLHQDPEINDQEMKQKAENHHQTLAKCKGSYHMHSVDKTHAENAKDSWLPTSPMPVVHHKTTNGHTRAKNVSASSKSTRKSKRSSGLRINDYDNQCDVVYISQPITECHFESKRTVSSRKTARKSTRGYCYDGECCELPTVRTLAKVSHVQEGGNILAPQLEVTTSPSQGVTLPGGSILATAEAESDTGEKRASIVGLLQEDSSSKNSQGTAEQCSAEIIPPQPSFLEQRDVSSAEVFTDDLSLLLCPVSHAKESNLSVSSVQATDLSPALQQSEEELQDMTDTSTVLQADNDKDSCKNSGLDEHNSVVSSVLLSVSEAANTEENSVCLENESDSKSTILIDPEPPVCTDLLLSKELEARMDSLPPLEEPTSVVDLAASVEPPPLSPINPLEPPAELPAFVCLDPSVAFPAEPPSIPESVYSGASVASSRAVSPVVVPVSVVPEPPVLEPSEAPSIRAAAVVPSKEDSELPQPLPNLDTAELPISLQCANAYENTDTETGVDSSHGLQDILTGKHETVLPIADIDDSQGGENVKDTREISRVDEEGEIDSNTPSVLKMTEAGNREETSSKIYLDKKRKREKKPQVASDRCLRSQQTLLPAEDSTEEPSSSSSLQLPQLQIKLSKSPGAKRFKREVHLEGAASVCVPSDRFHKTLLNHTGNTSEQPIGEGSDITMRKTYKKLLATETAVEESQVEEGNKKKPGAMLEICLEASSDKRSVHVPGETSDKGETQTDSNPGAPEDTYSGMNATEVLFTLPEASCPPCPDSKNEIREGPLERSVKYKKPALQFYNLRHSPVPASVVTAYKSTPGKDIVRGHSQVIDAQSTANEDHLGFSGMEVLYDNKPKFVEWCAEEENQELITNFDAQYMKVQKGWIQLEKEVQPAPKVKNKSDKLKEIWKSKKRTRKFKGSTEVQKLSPVQMLFMKPFDMPDICKWFMETTETKSLVIVKKLNTRLPGDLPPTKLPLQKGCSSGPYPSSLQAERLKKHLKKFAALTPAKNTIRTQKMWAKLRESPEETELEQVASQQQTSPSEVSLEHGIETKSAQPPPSIPVQTSSRILRKYSNLRGKLHGLRRMVKQEKNDCVLKHVSLESKPSSKSLCIKSPVSAKLAQSVKAIPLPAKSKLVERGGKGKKGKDRSQEDISSKGNLQQNRKKTPNESSNRLQGQLSLSSKEKVPVKKNSKTKHVGTTTTKKQMAVERSNKLASQSEKVKKLADSQPGKRKSTTSQKGKGSTHQKSPLPSRSEGSAKPLKQKAVHDSSSRSLKVTPKKAAGGKALTRSVKRIQESNKAQGKKKLRAKEDCPPRKRRRLDTK</sequence>
<feature type="compositionally biased region" description="Polar residues" evidence="1">
    <location>
        <begin position="391"/>
        <end position="412"/>
    </location>
</feature>
<protein>
    <submittedName>
        <fullName evidence="3">Ligand-dependent corepressor isoform X1</fullName>
    </submittedName>
</protein>
<name>A0A6J0THK9_9SAUR</name>
<feature type="compositionally biased region" description="Low complexity" evidence="1">
    <location>
        <begin position="1100"/>
        <end position="1114"/>
    </location>
</feature>
<dbReference type="InterPro" id="IPR028104">
    <property type="entry name" value="DUF4553"/>
</dbReference>
<dbReference type="Proteomes" id="UP001652642">
    <property type="component" value="Chromosome 3"/>
</dbReference>
<evidence type="ECO:0000313" key="3">
    <source>
        <dbReference type="RefSeq" id="XP_020646535.2"/>
    </source>
</evidence>
<feature type="compositionally biased region" description="Basic and acidic residues" evidence="1">
    <location>
        <begin position="429"/>
        <end position="440"/>
    </location>
</feature>
<feature type="compositionally biased region" description="Polar residues" evidence="1">
    <location>
        <begin position="171"/>
        <end position="188"/>
    </location>
</feature>
<feature type="compositionally biased region" description="Polar residues" evidence="1">
    <location>
        <begin position="1514"/>
        <end position="1524"/>
    </location>
</feature>
<gene>
    <name evidence="3" type="primary">LCOR</name>
</gene>
<feature type="region of interest" description="Disordered" evidence="1">
    <location>
        <begin position="1014"/>
        <end position="1114"/>
    </location>
</feature>
<feature type="compositionally biased region" description="Polar residues" evidence="1">
    <location>
        <begin position="419"/>
        <end position="428"/>
    </location>
</feature>
<reference evidence="3" key="1">
    <citation type="submission" date="2025-08" db="UniProtKB">
        <authorList>
            <consortium name="RefSeq"/>
        </authorList>
    </citation>
    <scope>IDENTIFICATION</scope>
</reference>
<evidence type="ECO:0000256" key="1">
    <source>
        <dbReference type="SAM" id="MobiDB-lite"/>
    </source>
</evidence>
<dbReference type="PANTHER" id="PTHR14931:SF2">
    <property type="entry name" value="LIGAND DEPENDENT NUCLEAR RECEPTOR COREPRESSOR"/>
    <property type="match status" value="1"/>
</dbReference>